<dbReference type="InterPro" id="IPR009061">
    <property type="entry name" value="DNA-bd_dom_put_sf"/>
</dbReference>
<organism evidence="4 5">
    <name type="scientific">Paenibacillus faecis</name>
    <dbReference type="NCBI Taxonomy" id="862114"/>
    <lineage>
        <taxon>Bacteria</taxon>
        <taxon>Bacillati</taxon>
        <taxon>Bacillota</taxon>
        <taxon>Bacilli</taxon>
        <taxon>Bacillales</taxon>
        <taxon>Paenibacillaceae</taxon>
        <taxon>Paenibacillus</taxon>
    </lineage>
</organism>
<reference evidence="4 5" key="1">
    <citation type="submission" date="2019-08" db="EMBL/GenBank/DDBJ databases">
        <title>Genome sequencing of Paenibacillus faecis DSM 23593(T).</title>
        <authorList>
            <person name="Kook J.-K."/>
            <person name="Park S.-N."/>
            <person name="Lim Y.K."/>
        </authorList>
    </citation>
    <scope>NUCLEOTIDE SEQUENCE [LARGE SCALE GENOMIC DNA]</scope>
    <source>
        <strain evidence="4 5">DSM 23593</strain>
    </source>
</reference>
<dbReference type="SMART" id="SM00422">
    <property type="entry name" value="HTH_MERR"/>
    <property type="match status" value="1"/>
</dbReference>
<evidence type="ECO:0000256" key="1">
    <source>
        <dbReference type="ARBA" id="ARBA00023125"/>
    </source>
</evidence>
<accession>A0A5D0CYN5</accession>
<dbReference type="PANTHER" id="PTHR30204">
    <property type="entry name" value="REDOX-CYCLING DRUG-SENSING TRANSCRIPTIONAL ACTIVATOR SOXR"/>
    <property type="match status" value="1"/>
</dbReference>
<sequence length="167" mass="19228">MAGSFCRICSFMDILMKRGDPIGVVKLYRIGELAKAAGISERTIDYYTKLGLIAPEKRTQKNYRLYSSETLSRLERIIQMKQEKYSLEEIREKLQQWSKVSSEELVTERLSSLEMHMQQLEREVKELEPLISSLKPGQAKKAFSHLMPQSLACIEALRIILNNGPFS</sequence>
<dbReference type="InterPro" id="IPR000551">
    <property type="entry name" value="MerR-type_HTH_dom"/>
</dbReference>
<evidence type="ECO:0000313" key="4">
    <source>
        <dbReference type="EMBL" id="TYA14830.1"/>
    </source>
</evidence>
<dbReference type="PROSITE" id="PS50937">
    <property type="entry name" value="HTH_MERR_2"/>
    <property type="match status" value="1"/>
</dbReference>
<evidence type="ECO:0000259" key="3">
    <source>
        <dbReference type="PROSITE" id="PS50937"/>
    </source>
</evidence>
<dbReference type="Pfam" id="PF13411">
    <property type="entry name" value="MerR_1"/>
    <property type="match status" value="1"/>
</dbReference>
<name>A0A5D0CYN5_9BACL</name>
<dbReference type="OrthoDB" id="166060at2"/>
<dbReference type="Proteomes" id="UP000325218">
    <property type="component" value="Unassembled WGS sequence"/>
</dbReference>
<dbReference type="GO" id="GO:0003677">
    <property type="term" value="F:DNA binding"/>
    <property type="evidence" value="ECO:0007669"/>
    <property type="project" value="UniProtKB-KW"/>
</dbReference>
<keyword evidence="2" id="KW-0175">Coiled coil</keyword>
<dbReference type="GO" id="GO:0003700">
    <property type="term" value="F:DNA-binding transcription factor activity"/>
    <property type="evidence" value="ECO:0007669"/>
    <property type="project" value="InterPro"/>
</dbReference>
<dbReference type="Gene3D" id="1.10.1660.10">
    <property type="match status" value="1"/>
</dbReference>
<dbReference type="EMBL" id="VSDO01000001">
    <property type="protein sequence ID" value="TYA14830.1"/>
    <property type="molecule type" value="Genomic_DNA"/>
</dbReference>
<feature type="domain" description="HTH merR-type" evidence="3">
    <location>
        <begin position="27"/>
        <end position="96"/>
    </location>
</feature>
<gene>
    <name evidence="4" type="ORF">FRY98_03945</name>
</gene>
<evidence type="ECO:0000256" key="2">
    <source>
        <dbReference type="SAM" id="Coils"/>
    </source>
</evidence>
<keyword evidence="5" id="KW-1185">Reference proteome</keyword>
<proteinExistence type="predicted"/>
<dbReference type="AlphaFoldDB" id="A0A5D0CYN5"/>
<evidence type="ECO:0000313" key="5">
    <source>
        <dbReference type="Proteomes" id="UP000325218"/>
    </source>
</evidence>
<feature type="coiled-coil region" evidence="2">
    <location>
        <begin position="103"/>
        <end position="130"/>
    </location>
</feature>
<dbReference type="PANTHER" id="PTHR30204:SF95">
    <property type="entry name" value="HTH-TYPE TRANSCRIPTIONAL REGULATOR CUER"/>
    <property type="match status" value="1"/>
</dbReference>
<dbReference type="InterPro" id="IPR047057">
    <property type="entry name" value="MerR_fam"/>
</dbReference>
<comment type="caution">
    <text evidence="4">The sequence shown here is derived from an EMBL/GenBank/DDBJ whole genome shotgun (WGS) entry which is preliminary data.</text>
</comment>
<protein>
    <submittedName>
        <fullName evidence="4">MerR family transcriptional regulator</fullName>
    </submittedName>
</protein>
<dbReference type="PRINTS" id="PR00040">
    <property type="entry name" value="HTHMERR"/>
</dbReference>
<keyword evidence="1" id="KW-0238">DNA-binding</keyword>
<dbReference type="SUPFAM" id="SSF46955">
    <property type="entry name" value="Putative DNA-binding domain"/>
    <property type="match status" value="1"/>
</dbReference>